<evidence type="ECO:0000256" key="3">
    <source>
        <dbReference type="ARBA" id="ARBA00022737"/>
    </source>
</evidence>
<keyword evidence="3" id="KW-0677">Repeat</keyword>
<dbReference type="Pfam" id="PF13499">
    <property type="entry name" value="EF-hand_7"/>
    <property type="match status" value="1"/>
</dbReference>
<keyword evidence="2" id="KW-0479">Metal-binding</keyword>
<dbReference type="SMART" id="SM00054">
    <property type="entry name" value="EFh"/>
    <property type="match status" value="2"/>
</dbReference>
<comment type="caution">
    <text evidence="6">The sequence shown here is derived from an EMBL/GenBank/DDBJ whole genome shotgun (WGS) entry which is preliminary data.</text>
</comment>
<gene>
    <name evidence="6" type="ORF">COCNU_12G005840</name>
</gene>
<dbReference type="InterPro" id="IPR018247">
    <property type="entry name" value="EF_Hand_1_Ca_BS"/>
</dbReference>
<dbReference type="PROSITE" id="PS00018">
    <property type="entry name" value="EF_HAND_1"/>
    <property type="match status" value="2"/>
</dbReference>
<evidence type="ECO:0000256" key="2">
    <source>
        <dbReference type="ARBA" id="ARBA00022723"/>
    </source>
</evidence>
<dbReference type="Proteomes" id="UP000797356">
    <property type="component" value="Chromosome 12"/>
</dbReference>
<keyword evidence="4" id="KW-0106">Calcium</keyword>
<feature type="domain" description="EF-hand" evidence="5">
    <location>
        <begin position="157"/>
        <end position="190"/>
    </location>
</feature>
<dbReference type="SUPFAM" id="SSF47473">
    <property type="entry name" value="EF-hand"/>
    <property type="match status" value="1"/>
</dbReference>
<dbReference type="InterPro" id="IPR011992">
    <property type="entry name" value="EF-hand-dom_pair"/>
</dbReference>
<feature type="domain" description="EF-hand" evidence="5">
    <location>
        <begin position="120"/>
        <end position="155"/>
    </location>
</feature>
<evidence type="ECO:0000256" key="1">
    <source>
        <dbReference type="ARBA" id="ARBA00003291"/>
    </source>
</evidence>
<dbReference type="GO" id="GO:0005509">
    <property type="term" value="F:calcium ion binding"/>
    <property type="evidence" value="ECO:0007669"/>
    <property type="project" value="InterPro"/>
</dbReference>
<dbReference type="PANTHER" id="PTHR10891">
    <property type="entry name" value="EF-HAND CALCIUM-BINDING DOMAIN CONTAINING PROTEIN"/>
    <property type="match status" value="1"/>
</dbReference>
<name>A0A8K0NA33_COCNU</name>
<reference evidence="6" key="1">
    <citation type="journal article" date="2017" name="Gigascience">
        <title>The genome draft of coconut (Cocos nucifera).</title>
        <authorList>
            <person name="Xiao Y."/>
            <person name="Xu P."/>
            <person name="Fan H."/>
            <person name="Baudouin L."/>
            <person name="Xia W."/>
            <person name="Bocs S."/>
            <person name="Xu J."/>
            <person name="Li Q."/>
            <person name="Guo A."/>
            <person name="Zhou L."/>
            <person name="Li J."/>
            <person name="Wu Y."/>
            <person name="Ma Z."/>
            <person name="Armero A."/>
            <person name="Issali A.E."/>
            <person name="Liu N."/>
            <person name="Peng M."/>
            <person name="Yang Y."/>
        </authorList>
    </citation>
    <scope>NUCLEOTIDE SEQUENCE</scope>
    <source>
        <tissue evidence="6">Spear leaf of Hainan Tall coconut</tissue>
    </source>
</reference>
<evidence type="ECO:0000313" key="6">
    <source>
        <dbReference type="EMBL" id="KAG1365584.1"/>
    </source>
</evidence>
<dbReference type="PROSITE" id="PS50222">
    <property type="entry name" value="EF_HAND_2"/>
    <property type="match status" value="2"/>
</dbReference>
<comment type="function">
    <text evidence="1">Potential calcium sensor.</text>
</comment>
<dbReference type="CDD" id="cd00051">
    <property type="entry name" value="EFh"/>
    <property type="match status" value="1"/>
</dbReference>
<reference evidence="6" key="2">
    <citation type="submission" date="2019-07" db="EMBL/GenBank/DDBJ databases">
        <authorList>
            <person name="Yang Y."/>
            <person name="Bocs S."/>
            <person name="Baudouin L."/>
        </authorList>
    </citation>
    <scope>NUCLEOTIDE SEQUENCE</scope>
    <source>
        <tissue evidence="6">Spear leaf of Hainan Tall coconut</tissue>
    </source>
</reference>
<dbReference type="OrthoDB" id="26525at2759"/>
<sequence length="190" mass="22082">MEGSIVFILIRYFTFTREILYSCLLIIRLLLTPIKFIIRDEPFVEEEEDEDELLPPEECESCNDRGGLVYDDIKLVMRSLGLMVGWRSDEVGESGGVDDGKCKECRLLEGVHELLEEKKASLEELEEAFYVFDRNEDGFISPKELWGVLRRLGWEGMKLEDCERMIRVFDEDGDGRIDFSEFKSLMENAT</sequence>
<organism evidence="6 7">
    <name type="scientific">Cocos nucifera</name>
    <name type="common">Coconut palm</name>
    <dbReference type="NCBI Taxonomy" id="13894"/>
    <lineage>
        <taxon>Eukaryota</taxon>
        <taxon>Viridiplantae</taxon>
        <taxon>Streptophyta</taxon>
        <taxon>Embryophyta</taxon>
        <taxon>Tracheophyta</taxon>
        <taxon>Spermatophyta</taxon>
        <taxon>Magnoliopsida</taxon>
        <taxon>Liliopsida</taxon>
        <taxon>Arecaceae</taxon>
        <taxon>Arecoideae</taxon>
        <taxon>Cocoseae</taxon>
        <taxon>Attaleinae</taxon>
        <taxon>Cocos</taxon>
    </lineage>
</organism>
<dbReference type="InterPro" id="IPR039647">
    <property type="entry name" value="EF_hand_pair_protein_CML-like"/>
</dbReference>
<dbReference type="Gene3D" id="1.10.238.10">
    <property type="entry name" value="EF-hand"/>
    <property type="match status" value="1"/>
</dbReference>
<protein>
    <submittedName>
        <fullName evidence="6">Calmodulin-like protein 2</fullName>
    </submittedName>
</protein>
<dbReference type="InterPro" id="IPR002048">
    <property type="entry name" value="EF_hand_dom"/>
</dbReference>
<dbReference type="EMBL" id="CM017883">
    <property type="protein sequence ID" value="KAG1365584.1"/>
    <property type="molecule type" value="Genomic_DNA"/>
</dbReference>
<evidence type="ECO:0000256" key="4">
    <source>
        <dbReference type="ARBA" id="ARBA00022837"/>
    </source>
</evidence>
<evidence type="ECO:0000313" key="7">
    <source>
        <dbReference type="Proteomes" id="UP000797356"/>
    </source>
</evidence>
<dbReference type="AlphaFoldDB" id="A0A8K0NA33"/>
<dbReference type="FunFam" id="1.10.238.10:FF:000089">
    <property type="entry name" value="calmodulin-like protein 3"/>
    <property type="match status" value="1"/>
</dbReference>
<proteinExistence type="predicted"/>
<keyword evidence="7" id="KW-1185">Reference proteome</keyword>
<accession>A0A8K0NA33</accession>
<evidence type="ECO:0000259" key="5">
    <source>
        <dbReference type="PROSITE" id="PS50222"/>
    </source>
</evidence>